<reference evidence="2" key="1">
    <citation type="journal article" date="2019" name="Int. J. Syst. Evol. Microbiol.">
        <title>The Global Catalogue of Microorganisms (GCM) 10K type strain sequencing project: providing services to taxonomists for standard genome sequencing and annotation.</title>
        <authorList>
            <consortium name="The Broad Institute Genomics Platform"/>
            <consortium name="The Broad Institute Genome Sequencing Center for Infectious Disease"/>
            <person name="Wu L."/>
            <person name="Ma J."/>
        </authorList>
    </citation>
    <scope>NUCLEOTIDE SEQUENCE [LARGE SCALE GENOMIC DNA]</scope>
    <source>
        <strain evidence="2">CCUG 56029</strain>
    </source>
</reference>
<gene>
    <name evidence="1" type="ORF">ACFOZ9_17660</name>
</gene>
<dbReference type="RefSeq" id="WP_380042178.1">
    <property type="nucleotide sequence ID" value="NZ_JBHSEH010000028.1"/>
</dbReference>
<dbReference type="EMBL" id="JBHSEH010000028">
    <property type="protein sequence ID" value="MFC4428036.1"/>
    <property type="molecule type" value="Genomic_DNA"/>
</dbReference>
<dbReference type="Pfam" id="PF25209">
    <property type="entry name" value="Phage_capsid_4"/>
    <property type="match status" value="1"/>
</dbReference>
<accession>A0ABV8XT08</accession>
<protein>
    <recommendedName>
        <fullName evidence="3">HK97 family phage major capsid protein</fullName>
    </recommendedName>
</protein>
<proteinExistence type="predicted"/>
<dbReference type="SUPFAM" id="SSF56563">
    <property type="entry name" value="Major capsid protein gp5"/>
    <property type="match status" value="1"/>
</dbReference>
<sequence length="407" mass="44044">MIKDIKQLDAGLYADAAKTEAAHGLAYVNINAHLAAMAANGDLEDGLIREDLLRAGVSPVRQLLAGAGITLGGMRASTADVFFRGSKNYVPGADVLAPALMQEMFEGALGIHAAGDLSFTSNPGTAGDTVYPLDTRNYTDQRLPIPSNIVGVDDLVSVTFGIDSDGYKTARVTADQRGDQNEMNRVAEGADLPLYSISTADRSVRIYKRGARIKWTYEAMRRQRLNQLQMLIQELAYSEDLKRRKDALAVAVNGDGNGNGMVVASSNPASWTIQNVDEWALEVAYNASLGFNRVAGDLTEVKSVRALRYSPNNGVVLNPEQLAMYGANYQMPDGTPLLLAPKGSVLEGAKTLLAWNTARALEQVIENGSQIQEQERIIQNQTGQMTMSINLGYGKPYDNSFQAIVHQ</sequence>
<comment type="caution">
    <text evidence="1">The sequence shown here is derived from an EMBL/GenBank/DDBJ whole genome shotgun (WGS) entry which is preliminary data.</text>
</comment>
<keyword evidence="2" id="KW-1185">Reference proteome</keyword>
<evidence type="ECO:0000313" key="1">
    <source>
        <dbReference type="EMBL" id="MFC4428036.1"/>
    </source>
</evidence>
<evidence type="ECO:0008006" key="3">
    <source>
        <dbReference type="Google" id="ProtNLM"/>
    </source>
</evidence>
<dbReference type="Proteomes" id="UP001595998">
    <property type="component" value="Unassembled WGS sequence"/>
</dbReference>
<organism evidence="1 2">
    <name type="scientific">Deinococcus navajonensis</name>
    <dbReference type="NCBI Taxonomy" id="309884"/>
    <lineage>
        <taxon>Bacteria</taxon>
        <taxon>Thermotogati</taxon>
        <taxon>Deinococcota</taxon>
        <taxon>Deinococci</taxon>
        <taxon>Deinococcales</taxon>
        <taxon>Deinococcaceae</taxon>
        <taxon>Deinococcus</taxon>
    </lineage>
</organism>
<evidence type="ECO:0000313" key="2">
    <source>
        <dbReference type="Proteomes" id="UP001595998"/>
    </source>
</evidence>
<name>A0ABV8XT08_9DEIO</name>